<evidence type="ECO:0000256" key="1">
    <source>
        <dbReference type="ARBA" id="ARBA00023015"/>
    </source>
</evidence>
<dbReference type="InterPro" id="IPR016032">
    <property type="entry name" value="Sig_transdc_resp-reg_C-effctor"/>
</dbReference>
<evidence type="ECO:0000256" key="3">
    <source>
        <dbReference type="ARBA" id="ARBA00023163"/>
    </source>
</evidence>
<keyword evidence="6" id="KW-1185">Reference proteome</keyword>
<dbReference type="GO" id="GO:0006355">
    <property type="term" value="P:regulation of DNA-templated transcription"/>
    <property type="evidence" value="ECO:0007669"/>
    <property type="project" value="InterPro"/>
</dbReference>
<gene>
    <name evidence="5" type="ORF">CH338_17265</name>
</gene>
<protein>
    <recommendedName>
        <fullName evidence="4">HTH luxR-type domain-containing protein</fullName>
    </recommendedName>
</protein>
<dbReference type="GO" id="GO:0003677">
    <property type="term" value="F:DNA binding"/>
    <property type="evidence" value="ECO:0007669"/>
    <property type="project" value="UniProtKB-KW"/>
</dbReference>
<evidence type="ECO:0000259" key="4">
    <source>
        <dbReference type="PROSITE" id="PS50043"/>
    </source>
</evidence>
<dbReference type="Proteomes" id="UP000248863">
    <property type="component" value="Unassembled WGS sequence"/>
</dbReference>
<dbReference type="PANTHER" id="PTHR44688">
    <property type="entry name" value="DNA-BINDING TRANSCRIPTIONAL ACTIVATOR DEVR_DOSR"/>
    <property type="match status" value="1"/>
</dbReference>
<keyword evidence="3" id="KW-0804">Transcription</keyword>
<accession>A0A327KH29</accession>
<dbReference type="EMBL" id="NPEU01000210">
    <property type="protein sequence ID" value="RAI36682.1"/>
    <property type="molecule type" value="Genomic_DNA"/>
</dbReference>
<keyword evidence="1" id="KW-0805">Transcription regulation</keyword>
<dbReference type="SMART" id="SM00421">
    <property type="entry name" value="HTH_LUXR"/>
    <property type="match status" value="1"/>
</dbReference>
<dbReference type="PROSITE" id="PS00622">
    <property type="entry name" value="HTH_LUXR_1"/>
    <property type="match status" value="1"/>
</dbReference>
<dbReference type="Gene3D" id="1.10.10.10">
    <property type="entry name" value="Winged helix-like DNA-binding domain superfamily/Winged helix DNA-binding domain"/>
    <property type="match status" value="1"/>
</dbReference>
<reference evidence="5 6" key="1">
    <citation type="submission" date="2017-07" db="EMBL/GenBank/DDBJ databases">
        <title>Draft Genome Sequences of Select Purple Nonsulfur Bacteria.</title>
        <authorList>
            <person name="Lasarre B."/>
            <person name="Mckinlay J.B."/>
        </authorList>
    </citation>
    <scope>NUCLEOTIDE SEQUENCE [LARGE SCALE GENOMIC DNA]</scope>
    <source>
        <strain evidence="5 6">DSM 11907</strain>
    </source>
</reference>
<dbReference type="OrthoDB" id="9807052at2"/>
<dbReference type="Pfam" id="PF00196">
    <property type="entry name" value="GerE"/>
    <property type="match status" value="1"/>
</dbReference>
<keyword evidence="2" id="KW-0238">DNA-binding</keyword>
<evidence type="ECO:0000313" key="6">
    <source>
        <dbReference type="Proteomes" id="UP000248863"/>
    </source>
</evidence>
<dbReference type="SUPFAM" id="SSF46894">
    <property type="entry name" value="C-terminal effector domain of the bipartite response regulators"/>
    <property type="match status" value="1"/>
</dbReference>
<name>A0A327KH29_9BRAD</name>
<comment type="caution">
    <text evidence="5">The sequence shown here is derived from an EMBL/GenBank/DDBJ whole genome shotgun (WGS) entry which is preliminary data.</text>
</comment>
<feature type="domain" description="HTH luxR-type" evidence="4">
    <location>
        <begin position="139"/>
        <end position="204"/>
    </location>
</feature>
<dbReference type="AlphaFoldDB" id="A0A327KH29"/>
<evidence type="ECO:0000313" key="5">
    <source>
        <dbReference type="EMBL" id="RAI36682.1"/>
    </source>
</evidence>
<evidence type="ECO:0000256" key="2">
    <source>
        <dbReference type="ARBA" id="ARBA00023125"/>
    </source>
</evidence>
<dbReference type="CDD" id="cd06170">
    <property type="entry name" value="LuxR_C_like"/>
    <property type="match status" value="1"/>
</dbReference>
<organism evidence="5 6">
    <name type="scientific">Rhodoplanes elegans</name>
    <dbReference type="NCBI Taxonomy" id="29408"/>
    <lineage>
        <taxon>Bacteria</taxon>
        <taxon>Pseudomonadati</taxon>
        <taxon>Pseudomonadota</taxon>
        <taxon>Alphaproteobacteria</taxon>
        <taxon>Hyphomicrobiales</taxon>
        <taxon>Nitrobacteraceae</taxon>
        <taxon>Rhodoplanes</taxon>
    </lineage>
</organism>
<dbReference type="InterPro" id="IPR036388">
    <property type="entry name" value="WH-like_DNA-bd_sf"/>
</dbReference>
<dbReference type="PRINTS" id="PR00038">
    <property type="entry name" value="HTHLUXR"/>
</dbReference>
<sequence>MDLAPGRDGSAIGGDSAFLRSTWIDQALHLRDVIAGRCKLFTCLQDDHATAGRTLLVAMPRGTEPPHALTLLRLSMQGLLPIDPLGGDLGSASIPEPRFVMDLLVRTIEDTIQTAIGSRTVRADACPVPASPAGADDTHVAILRFLTPRQREILRLMGIGQSNAEIAEQLGISMNTVKLHVSAILRRLDLKSRMQAIALGARISRL</sequence>
<dbReference type="PROSITE" id="PS50043">
    <property type="entry name" value="HTH_LUXR_2"/>
    <property type="match status" value="1"/>
</dbReference>
<proteinExistence type="predicted"/>
<dbReference type="PANTHER" id="PTHR44688:SF16">
    <property type="entry name" value="DNA-BINDING TRANSCRIPTIONAL ACTIVATOR DEVR_DOSR"/>
    <property type="match status" value="1"/>
</dbReference>
<dbReference type="InterPro" id="IPR000792">
    <property type="entry name" value="Tscrpt_reg_LuxR_C"/>
</dbReference>